<dbReference type="Proteomes" id="UP000238348">
    <property type="component" value="Chromosome"/>
</dbReference>
<protein>
    <submittedName>
        <fullName evidence="2">Acetyltransferase</fullName>
        <ecNumber evidence="2">2.3.1.-</ecNumber>
    </submittedName>
</protein>
<dbReference type="SUPFAM" id="SSF55729">
    <property type="entry name" value="Acyl-CoA N-acyltransferases (Nat)"/>
    <property type="match status" value="1"/>
</dbReference>
<dbReference type="InterPro" id="IPR051531">
    <property type="entry name" value="N-acetyltransferase"/>
</dbReference>
<sequence>MTPRLLTERLLLRPYERGDRERCVQLFTDPEVMRFVGDGVMSPARAAELFEKVFRVYAQNEFDVWAVCAQDDGGYLGTAELKPRQGTGDLEIVYVLGKAHWGRGYATEVARALVGYGFEALGARRIVATVDPGNAPSMRLLEKIGFRRAGEEVDDAGIVFVYAIDAPRGQGG</sequence>
<dbReference type="EC" id="2.3.1.-" evidence="2"/>
<keyword evidence="2" id="KW-0808">Transferase</keyword>
<dbReference type="OrthoDB" id="9801656at2"/>
<dbReference type="PANTHER" id="PTHR43792">
    <property type="entry name" value="GNAT FAMILY, PUTATIVE (AFU_ORTHOLOGUE AFUA_3G00765)-RELATED-RELATED"/>
    <property type="match status" value="1"/>
</dbReference>
<feature type="domain" description="N-acetyltransferase" evidence="1">
    <location>
        <begin position="10"/>
        <end position="167"/>
    </location>
</feature>
<evidence type="ECO:0000259" key="1">
    <source>
        <dbReference type="PROSITE" id="PS51186"/>
    </source>
</evidence>
<accession>A0A2L0ES73</accession>
<reference evidence="2 3" key="1">
    <citation type="submission" date="2015-09" db="EMBL/GenBank/DDBJ databases">
        <title>Sorangium comparison.</title>
        <authorList>
            <person name="Zaburannyi N."/>
            <person name="Bunk B."/>
            <person name="Overmann J."/>
            <person name="Mueller R."/>
        </authorList>
    </citation>
    <scope>NUCLEOTIDE SEQUENCE [LARGE SCALE GENOMIC DNA]</scope>
    <source>
        <strain evidence="2 3">So ce26</strain>
    </source>
</reference>
<dbReference type="Gene3D" id="3.40.630.30">
    <property type="match status" value="1"/>
</dbReference>
<dbReference type="InterPro" id="IPR016181">
    <property type="entry name" value="Acyl_CoA_acyltransferase"/>
</dbReference>
<dbReference type="EMBL" id="CP012673">
    <property type="protein sequence ID" value="AUX42146.1"/>
    <property type="molecule type" value="Genomic_DNA"/>
</dbReference>
<dbReference type="PANTHER" id="PTHR43792:SF1">
    <property type="entry name" value="N-ACETYLTRANSFERASE DOMAIN-CONTAINING PROTEIN"/>
    <property type="match status" value="1"/>
</dbReference>
<proteinExistence type="predicted"/>
<gene>
    <name evidence="2" type="ORF">SOCE26_035730</name>
</gene>
<dbReference type="Pfam" id="PF13302">
    <property type="entry name" value="Acetyltransf_3"/>
    <property type="match status" value="1"/>
</dbReference>
<dbReference type="InterPro" id="IPR000182">
    <property type="entry name" value="GNAT_dom"/>
</dbReference>
<dbReference type="AlphaFoldDB" id="A0A2L0ES73"/>
<dbReference type="GO" id="GO:0016747">
    <property type="term" value="F:acyltransferase activity, transferring groups other than amino-acyl groups"/>
    <property type="evidence" value="ECO:0007669"/>
    <property type="project" value="InterPro"/>
</dbReference>
<organism evidence="2 3">
    <name type="scientific">Sorangium cellulosum</name>
    <name type="common">Polyangium cellulosum</name>
    <dbReference type="NCBI Taxonomy" id="56"/>
    <lineage>
        <taxon>Bacteria</taxon>
        <taxon>Pseudomonadati</taxon>
        <taxon>Myxococcota</taxon>
        <taxon>Polyangia</taxon>
        <taxon>Polyangiales</taxon>
        <taxon>Polyangiaceae</taxon>
        <taxon>Sorangium</taxon>
    </lineage>
</organism>
<keyword evidence="2" id="KW-0012">Acyltransferase</keyword>
<dbReference type="RefSeq" id="WP_104981004.1">
    <property type="nucleotide sequence ID" value="NZ_CP012673.1"/>
</dbReference>
<evidence type="ECO:0000313" key="3">
    <source>
        <dbReference type="Proteomes" id="UP000238348"/>
    </source>
</evidence>
<evidence type="ECO:0000313" key="2">
    <source>
        <dbReference type="EMBL" id="AUX42146.1"/>
    </source>
</evidence>
<dbReference type="PROSITE" id="PS51186">
    <property type="entry name" value="GNAT"/>
    <property type="match status" value="1"/>
</dbReference>
<name>A0A2L0ES73_SORCE</name>